<proteinExistence type="predicted"/>
<accession>X1GA84</accession>
<organism evidence="1">
    <name type="scientific">marine sediment metagenome</name>
    <dbReference type="NCBI Taxonomy" id="412755"/>
    <lineage>
        <taxon>unclassified sequences</taxon>
        <taxon>metagenomes</taxon>
        <taxon>ecological metagenomes</taxon>
    </lineage>
</organism>
<reference evidence="1" key="1">
    <citation type="journal article" date="2014" name="Front. Microbiol.">
        <title>High frequency of phylogenetically diverse reductive dehalogenase-homologous genes in deep subseafloor sedimentary metagenomes.</title>
        <authorList>
            <person name="Kawai M."/>
            <person name="Futagami T."/>
            <person name="Toyoda A."/>
            <person name="Takaki Y."/>
            <person name="Nishi S."/>
            <person name="Hori S."/>
            <person name="Arai W."/>
            <person name="Tsubouchi T."/>
            <person name="Morono Y."/>
            <person name="Uchiyama I."/>
            <person name="Ito T."/>
            <person name="Fujiyama A."/>
            <person name="Inagaki F."/>
            <person name="Takami H."/>
        </authorList>
    </citation>
    <scope>NUCLEOTIDE SEQUENCE</scope>
    <source>
        <strain evidence="1">Expedition CK06-06</strain>
    </source>
</reference>
<sequence length="52" mass="5723">KNIDVTIPASKEAKELDGAYTFQPNPAIEVILVVMKPLLESSLAEHLLQSIF</sequence>
<protein>
    <submittedName>
        <fullName evidence="1">Uncharacterized protein</fullName>
    </submittedName>
</protein>
<feature type="non-terminal residue" evidence="1">
    <location>
        <position position="1"/>
    </location>
</feature>
<comment type="caution">
    <text evidence="1">The sequence shown here is derived from an EMBL/GenBank/DDBJ whole genome shotgun (WGS) entry which is preliminary data.</text>
</comment>
<dbReference type="EMBL" id="BART01040536">
    <property type="protein sequence ID" value="GAH29943.1"/>
    <property type="molecule type" value="Genomic_DNA"/>
</dbReference>
<evidence type="ECO:0000313" key="1">
    <source>
        <dbReference type="EMBL" id="GAH29943.1"/>
    </source>
</evidence>
<name>X1GA84_9ZZZZ</name>
<gene>
    <name evidence="1" type="ORF">S01H4_65906</name>
</gene>
<dbReference type="AlphaFoldDB" id="X1GA84"/>